<dbReference type="InterPro" id="IPR008593">
    <property type="entry name" value="Dam_MeTrfase"/>
</dbReference>
<dbReference type="GO" id="GO:0009307">
    <property type="term" value="P:DNA restriction-modification system"/>
    <property type="evidence" value="ECO:0007669"/>
    <property type="project" value="InterPro"/>
</dbReference>
<protein>
    <submittedName>
        <fullName evidence="1">DNA N-6-adenine-methyltransferase</fullName>
    </submittedName>
</protein>
<dbReference type="Pfam" id="PF05869">
    <property type="entry name" value="Dam"/>
    <property type="match status" value="1"/>
</dbReference>
<reference evidence="2" key="1">
    <citation type="submission" date="2015-07" db="EMBL/GenBank/DDBJ databases">
        <title>Near-Complete Genome Sequence of the Cellulolytic Bacterium Bacteroides (Pseudobacteroides) cellulosolvens ATCC 35603.</title>
        <authorList>
            <person name="Dassa B."/>
            <person name="Utturkar S.M."/>
            <person name="Klingeman D.M."/>
            <person name="Hurt R.A."/>
            <person name="Keller M."/>
            <person name="Xu J."/>
            <person name="Reddy Y.H.K."/>
            <person name="Borovok I."/>
            <person name="Grinberg I.R."/>
            <person name="Lamed R."/>
            <person name="Zhivin O."/>
            <person name="Bayer E.A."/>
            <person name="Brown S.D."/>
        </authorList>
    </citation>
    <scope>NUCLEOTIDE SEQUENCE [LARGE SCALE GENOMIC DNA]</scope>
    <source>
        <strain evidence="2">DSM 2933</strain>
    </source>
</reference>
<accession>A0A0L6JV02</accession>
<sequence>MNTEIMFSSKSDEWETPQQFFDKLHKEFNFQLDVCATAENAKCDKYYTKIDDGLSQSWHHWAQRCWMNPPYGRNIDKWIKKAFDESQEGATVVCLIPARTDTKYWHTYCMKAHEIRFVKGRLKFSNSKDCAPFPSAIVVFKPTLKQLKVSSY</sequence>
<dbReference type="Proteomes" id="UP000036923">
    <property type="component" value="Unassembled WGS sequence"/>
</dbReference>
<dbReference type="eggNOG" id="ENOG502Z8BH">
    <property type="taxonomic scope" value="Bacteria"/>
</dbReference>
<dbReference type="GO" id="GO:0009007">
    <property type="term" value="F:site-specific DNA-methyltransferase (adenine-specific) activity"/>
    <property type="evidence" value="ECO:0007669"/>
    <property type="project" value="InterPro"/>
</dbReference>
<keyword evidence="1" id="KW-0808">Transferase</keyword>
<dbReference type="GO" id="GO:0003677">
    <property type="term" value="F:DNA binding"/>
    <property type="evidence" value="ECO:0007669"/>
    <property type="project" value="InterPro"/>
</dbReference>
<name>A0A0L6JV02_9FIRM</name>
<evidence type="ECO:0000313" key="2">
    <source>
        <dbReference type="Proteomes" id="UP000036923"/>
    </source>
</evidence>
<dbReference type="AlphaFoldDB" id="A0A0L6JV02"/>
<proteinExistence type="predicted"/>
<keyword evidence="1" id="KW-0489">Methyltransferase</keyword>
<gene>
    <name evidence="1" type="ORF">Bccel_4759</name>
</gene>
<dbReference type="STRING" id="398512.Bccel_4759"/>
<evidence type="ECO:0000313" key="1">
    <source>
        <dbReference type="EMBL" id="KNY29485.1"/>
    </source>
</evidence>
<comment type="caution">
    <text evidence="1">The sequence shown here is derived from an EMBL/GenBank/DDBJ whole genome shotgun (WGS) entry which is preliminary data.</text>
</comment>
<keyword evidence="2" id="KW-1185">Reference proteome</keyword>
<dbReference type="EMBL" id="LGTC01000001">
    <property type="protein sequence ID" value="KNY29485.1"/>
    <property type="molecule type" value="Genomic_DNA"/>
</dbReference>
<dbReference type="GO" id="GO:0032259">
    <property type="term" value="P:methylation"/>
    <property type="evidence" value="ECO:0007669"/>
    <property type="project" value="UniProtKB-KW"/>
</dbReference>
<dbReference type="OrthoDB" id="189843at2"/>
<dbReference type="RefSeq" id="WP_036935494.1">
    <property type="nucleotide sequence ID" value="NZ_JQKC01000001.1"/>
</dbReference>
<organism evidence="1 2">
    <name type="scientific">Pseudobacteroides cellulosolvens ATCC 35603 = DSM 2933</name>
    <dbReference type="NCBI Taxonomy" id="398512"/>
    <lineage>
        <taxon>Bacteria</taxon>
        <taxon>Bacillati</taxon>
        <taxon>Bacillota</taxon>
        <taxon>Clostridia</taxon>
        <taxon>Eubacteriales</taxon>
        <taxon>Oscillospiraceae</taxon>
        <taxon>Pseudobacteroides</taxon>
    </lineage>
</organism>